<accession>A0AA40FE51</accession>
<keyword evidence="1" id="KW-0472">Membrane</keyword>
<keyword evidence="1" id="KW-0812">Transmembrane</keyword>
<proteinExistence type="predicted"/>
<dbReference type="Proteomes" id="UP001177670">
    <property type="component" value="Unassembled WGS sequence"/>
</dbReference>
<dbReference type="AlphaFoldDB" id="A0AA40FE51"/>
<comment type="caution">
    <text evidence="2">The sequence shown here is derived from an EMBL/GenBank/DDBJ whole genome shotgun (WGS) entry which is preliminary data.</text>
</comment>
<sequence>MYNIDQESTVSAKIDTIKQLLAITTERFPRNDYVKQVQSALNSTCNKGIKALSIAALTKYNIAKLLYKPSHCQGQTQGVSALGGVTRSFSWIISGLYIFTLHVSMAGVLTLVFTLGKQSCLLVYCWDPRWIQTCVRFVRMTLR</sequence>
<feature type="transmembrane region" description="Helical" evidence="1">
    <location>
        <begin position="89"/>
        <end position="113"/>
    </location>
</feature>
<gene>
    <name evidence="2" type="ORF">K0M31_016727</name>
</gene>
<organism evidence="2 3">
    <name type="scientific">Melipona bicolor</name>
    <dbReference type="NCBI Taxonomy" id="60889"/>
    <lineage>
        <taxon>Eukaryota</taxon>
        <taxon>Metazoa</taxon>
        <taxon>Ecdysozoa</taxon>
        <taxon>Arthropoda</taxon>
        <taxon>Hexapoda</taxon>
        <taxon>Insecta</taxon>
        <taxon>Pterygota</taxon>
        <taxon>Neoptera</taxon>
        <taxon>Endopterygota</taxon>
        <taxon>Hymenoptera</taxon>
        <taxon>Apocrita</taxon>
        <taxon>Aculeata</taxon>
        <taxon>Apoidea</taxon>
        <taxon>Anthophila</taxon>
        <taxon>Apidae</taxon>
        <taxon>Melipona</taxon>
    </lineage>
</organism>
<reference evidence="2" key="1">
    <citation type="submission" date="2021-10" db="EMBL/GenBank/DDBJ databases">
        <title>Melipona bicolor Genome sequencing and assembly.</title>
        <authorList>
            <person name="Araujo N.S."/>
            <person name="Arias M.C."/>
        </authorList>
    </citation>
    <scope>NUCLEOTIDE SEQUENCE</scope>
    <source>
        <strain evidence="2">USP_2M_L1-L4_2017</strain>
        <tissue evidence="2">Whole body</tissue>
    </source>
</reference>
<keyword evidence="1" id="KW-1133">Transmembrane helix</keyword>
<evidence type="ECO:0000313" key="2">
    <source>
        <dbReference type="EMBL" id="KAK1117355.1"/>
    </source>
</evidence>
<dbReference type="EMBL" id="JAHYIQ010000052">
    <property type="protein sequence ID" value="KAK1117355.1"/>
    <property type="molecule type" value="Genomic_DNA"/>
</dbReference>
<name>A0AA40FE51_9HYME</name>
<evidence type="ECO:0000256" key="1">
    <source>
        <dbReference type="SAM" id="Phobius"/>
    </source>
</evidence>
<evidence type="ECO:0000313" key="3">
    <source>
        <dbReference type="Proteomes" id="UP001177670"/>
    </source>
</evidence>
<protein>
    <submittedName>
        <fullName evidence="2">Uncharacterized protein</fullName>
    </submittedName>
</protein>
<keyword evidence="3" id="KW-1185">Reference proteome</keyword>